<dbReference type="OrthoDB" id="2276720at2759"/>
<dbReference type="VEuPathDB" id="FungiDB:BCV72DRAFT_332059"/>
<dbReference type="EMBL" id="KV921855">
    <property type="protein sequence ID" value="ORE11780.1"/>
    <property type="molecule type" value="Genomic_DNA"/>
</dbReference>
<keyword evidence="2" id="KW-0812">Transmembrane</keyword>
<dbReference type="AlphaFoldDB" id="A0A1X0RIE8"/>
<name>A0A1X0RIE8_RHIZD</name>
<feature type="compositionally biased region" description="Low complexity" evidence="1">
    <location>
        <begin position="442"/>
        <end position="454"/>
    </location>
</feature>
<evidence type="ECO:0000313" key="3">
    <source>
        <dbReference type="EMBL" id="ORE11780.1"/>
    </source>
</evidence>
<proteinExistence type="predicted"/>
<protein>
    <submittedName>
        <fullName evidence="3">Uncharacterized protein</fullName>
    </submittedName>
</protein>
<keyword evidence="2" id="KW-1133">Transmembrane helix</keyword>
<keyword evidence="2" id="KW-0472">Membrane</keyword>
<reference evidence="3" key="1">
    <citation type="journal article" date="2016" name="Proc. Natl. Acad. Sci. U.S.A.">
        <title>Lipid metabolic changes in an early divergent fungus govern the establishment of a mutualistic symbiosis with endobacteria.</title>
        <authorList>
            <person name="Lastovetsky O.A."/>
            <person name="Gaspar M.L."/>
            <person name="Mondo S.J."/>
            <person name="LaButti K.M."/>
            <person name="Sandor L."/>
            <person name="Grigoriev I.V."/>
            <person name="Henry S.A."/>
            <person name="Pawlowska T.E."/>
        </authorList>
    </citation>
    <scope>NUCLEOTIDE SEQUENCE [LARGE SCALE GENOMIC DNA]</scope>
    <source>
        <strain evidence="3">ATCC 52814</strain>
    </source>
</reference>
<feature type="region of interest" description="Disordered" evidence="1">
    <location>
        <begin position="441"/>
        <end position="460"/>
    </location>
</feature>
<evidence type="ECO:0000256" key="1">
    <source>
        <dbReference type="SAM" id="MobiDB-lite"/>
    </source>
</evidence>
<feature type="transmembrane region" description="Helical" evidence="2">
    <location>
        <begin position="146"/>
        <end position="165"/>
    </location>
</feature>
<evidence type="ECO:0000256" key="2">
    <source>
        <dbReference type="SAM" id="Phobius"/>
    </source>
</evidence>
<sequence>MADSSSTSFDSVFASGIQDVAAAPAVLGTYICNKNVGLLLTMRYLFPAACGLSMFGVLRLAKHILKLFLPLDIAENLRVEVEKFDTNIIDRVMHRVNRHTCKNKTIFSFDAAIMLSDSPSLYSMAGPAMGIVVSDDQFGGLFARRIGYTIELLAAAGIAIGYIGSYLVVQKMIPMDTYYWLGLEFGLYFLRLVEEVFRRLKVEGCFIQSKIVDTYYQAKCSFHDVYIEDINGISAFASLDSLYAVLWSKPMYYIMRNDQLRYVDRFLVASGKVGLVKVSDLYYLEETDLEPLEREQISDEDQEKLRTKEEDMHVWIDTVNSYDKQLNISSPLVNGVYVTNRTLPCTYTPANPANLKLNIYLTSTSVSGFNETVIAADADISNDPTNTVPITQGTTTYYQHSVNYQIPPTTPAGQYQVIYQNVNTNSNTSIPIIIQSEPVVNGTSSGTPSEGTPSLVNTIV</sequence>
<accession>A0A1X0RIE8</accession>
<feature type="transmembrane region" description="Helical" evidence="2">
    <location>
        <begin position="44"/>
        <end position="61"/>
    </location>
</feature>
<dbReference type="Proteomes" id="UP000242414">
    <property type="component" value="Unassembled WGS sequence"/>
</dbReference>
<organism evidence="3">
    <name type="scientific">Rhizopus microsporus var. microsporus</name>
    <dbReference type="NCBI Taxonomy" id="86635"/>
    <lineage>
        <taxon>Eukaryota</taxon>
        <taxon>Fungi</taxon>
        <taxon>Fungi incertae sedis</taxon>
        <taxon>Mucoromycota</taxon>
        <taxon>Mucoromycotina</taxon>
        <taxon>Mucoromycetes</taxon>
        <taxon>Mucorales</taxon>
        <taxon>Mucorineae</taxon>
        <taxon>Rhizopodaceae</taxon>
        <taxon>Rhizopus</taxon>
    </lineage>
</organism>
<gene>
    <name evidence="3" type="ORF">BCV72DRAFT_332059</name>
</gene>